<keyword evidence="2" id="KW-1185">Reference proteome</keyword>
<sequence>MDAYAISRSDVFDVRALLAAKRLPNELVLAILDHARYWVEVRHEKAVLDALVHDEHSLEFSAAYPYMVIPTTTSTHGPSSEVSKLREIEIILVSHDQGWSTTGTRHTYQQSSSFWEASILRPIANDDVNHVPRLMTKFEEDRSRNGNYRSVESAAQAITPENCTICYVDLTRTWNRSDFTVAR</sequence>
<dbReference type="STRING" id="1460663.A0A177CWV2"/>
<accession>A0A177CWV2</accession>
<protein>
    <submittedName>
        <fullName evidence="1">Uncharacterized protein</fullName>
    </submittedName>
</protein>
<name>A0A177CWV2_9PLEO</name>
<dbReference type="InParanoid" id="A0A177CWV2"/>
<dbReference type="AlphaFoldDB" id="A0A177CWV2"/>
<gene>
    <name evidence="1" type="ORF">CC84DRAFT_1170835</name>
</gene>
<dbReference type="Proteomes" id="UP000077069">
    <property type="component" value="Unassembled WGS sequence"/>
</dbReference>
<dbReference type="EMBL" id="KV441548">
    <property type="protein sequence ID" value="OAG12025.1"/>
    <property type="molecule type" value="Genomic_DNA"/>
</dbReference>
<proteinExistence type="predicted"/>
<dbReference type="RefSeq" id="XP_018042390.1">
    <property type="nucleotide sequence ID" value="XM_018179878.1"/>
</dbReference>
<evidence type="ECO:0000313" key="2">
    <source>
        <dbReference type="Proteomes" id="UP000077069"/>
    </source>
</evidence>
<dbReference type="GeneID" id="28763364"/>
<dbReference type="OrthoDB" id="66095at2759"/>
<organism evidence="1 2">
    <name type="scientific">Paraphaeosphaeria sporulosa</name>
    <dbReference type="NCBI Taxonomy" id="1460663"/>
    <lineage>
        <taxon>Eukaryota</taxon>
        <taxon>Fungi</taxon>
        <taxon>Dikarya</taxon>
        <taxon>Ascomycota</taxon>
        <taxon>Pezizomycotina</taxon>
        <taxon>Dothideomycetes</taxon>
        <taxon>Pleosporomycetidae</taxon>
        <taxon>Pleosporales</taxon>
        <taxon>Massarineae</taxon>
        <taxon>Didymosphaeriaceae</taxon>
        <taxon>Paraphaeosphaeria</taxon>
    </lineage>
</organism>
<reference evidence="1 2" key="1">
    <citation type="submission" date="2016-05" db="EMBL/GenBank/DDBJ databases">
        <title>Comparative analysis of secretome profiles of manganese(II)-oxidizing ascomycete fungi.</title>
        <authorList>
            <consortium name="DOE Joint Genome Institute"/>
            <person name="Zeiner C.A."/>
            <person name="Purvine S.O."/>
            <person name="Zink E.M."/>
            <person name="Wu S."/>
            <person name="Pasa-Tolic L."/>
            <person name="Chaput D.L."/>
            <person name="Haridas S."/>
            <person name="Grigoriev I.V."/>
            <person name="Santelli C.M."/>
            <person name="Hansel C.M."/>
        </authorList>
    </citation>
    <scope>NUCLEOTIDE SEQUENCE [LARGE SCALE GENOMIC DNA]</scope>
    <source>
        <strain evidence="1 2">AP3s5-JAC2a</strain>
    </source>
</reference>
<evidence type="ECO:0000313" key="1">
    <source>
        <dbReference type="EMBL" id="OAG12025.1"/>
    </source>
</evidence>